<dbReference type="InterPro" id="IPR014710">
    <property type="entry name" value="RmlC-like_jellyroll"/>
</dbReference>
<dbReference type="Gene3D" id="2.60.120.10">
    <property type="entry name" value="Jelly Rolls"/>
    <property type="match status" value="1"/>
</dbReference>
<accession>A0ABR1JTU2</accession>
<feature type="region of interest" description="Disordered" evidence="5">
    <location>
        <begin position="516"/>
        <end position="556"/>
    </location>
</feature>
<dbReference type="InterPro" id="IPR025974">
    <property type="entry name" value="Mif2/CENP-C_cupin"/>
</dbReference>
<dbReference type="PANTHER" id="PTHR16684">
    <property type="entry name" value="CENTROMERE PROTEIN C"/>
    <property type="match status" value="1"/>
</dbReference>
<evidence type="ECO:0000256" key="3">
    <source>
        <dbReference type="ARBA" id="ARBA00023125"/>
    </source>
</evidence>
<keyword evidence="3" id="KW-0238">DNA-binding</keyword>
<name>A0ABR1JTU2_9AGAR</name>
<evidence type="ECO:0000256" key="4">
    <source>
        <dbReference type="ARBA" id="ARBA00023242"/>
    </source>
</evidence>
<dbReference type="Proteomes" id="UP001498398">
    <property type="component" value="Unassembled WGS sequence"/>
</dbReference>
<dbReference type="SUPFAM" id="SSF51182">
    <property type="entry name" value="RmlC-like cupins"/>
    <property type="match status" value="1"/>
</dbReference>
<feature type="compositionally biased region" description="Basic and acidic residues" evidence="5">
    <location>
        <begin position="25"/>
        <end position="34"/>
    </location>
</feature>
<sequence>MPTEAPRKSSIGNLRRGPPKAHVPYRGDNREVGKKTGVKIPRVQPGSDGFEPFENVIGQADAMTPYQVKGRKRNGSLAAGEVDPGDDDEGERSMDIDSPFDYISNSRQPISPALSRVGSSRAVARPSMNNFDELPSPHLRTGFNARGANGHSAGPSRLSRHFPSDGEDDLSINNNTFDDFDPEPPESSPQHHRSFTELDQDGDDADPSSPAASPRSLKQRQRQTPRRSPSPPVDPDSPSPPQSDIEMEPPQDYDDPMQQEEEEEEEEEAPPKKKPSPPPKKAKEVQKKAVTKSGGKKENREVIPGTRRSSRKVYKPLEYWRNERVVYGRPNNGHILVPHIKEIIRIPEEPKAPLGTNKRKRGRSKTVQPRDGSVARVQSNPEEGWDDKTPEKSFVIDWKTKTEVEKRITCLAKSINPQPAANNEWLFQKIFGDDQFIAAGQLVIPVDGRKPSKSTKDNTYIFYIIEGAINLRVHESSLLLCTGAMFMVPRGNHYYIENVGTRDAKLFFTQARKIEDADEQERAEDARSVPPRSSSTAGPAVKPKPGPSKRAKTSGA</sequence>
<dbReference type="Pfam" id="PF11699">
    <property type="entry name" value="CENP-C_C"/>
    <property type="match status" value="1"/>
</dbReference>
<dbReference type="EMBL" id="JBANRG010000004">
    <property type="protein sequence ID" value="KAK7467236.1"/>
    <property type="molecule type" value="Genomic_DNA"/>
</dbReference>
<feature type="region of interest" description="Disordered" evidence="5">
    <location>
        <begin position="65"/>
        <end position="309"/>
    </location>
</feature>
<comment type="caution">
    <text evidence="7">The sequence shown here is derived from an EMBL/GenBank/DDBJ whole genome shotgun (WGS) entry which is preliminary data.</text>
</comment>
<feature type="region of interest" description="Disordered" evidence="5">
    <location>
        <begin position="1"/>
        <end position="53"/>
    </location>
</feature>
<evidence type="ECO:0000259" key="6">
    <source>
        <dbReference type="Pfam" id="PF11699"/>
    </source>
</evidence>
<organism evidence="7 8">
    <name type="scientific">Marasmiellus scandens</name>
    <dbReference type="NCBI Taxonomy" id="2682957"/>
    <lineage>
        <taxon>Eukaryota</taxon>
        <taxon>Fungi</taxon>
        <taxon>Dikarya</taxon>
        <taxon>Basidiomycota</taxon>
        <taxon>Agaricomycotina</taxon>
        <taxon>Agaricomycetes</taxon>
        <taxon>Agaricomycetidae</taxon>
        <taxon>Agaricales</taxon>
        <taxon>Marasmiineae</taxon>
        <taxon>Omphalotaceae</taxon>
        <taxon>Marasmiellus</taxon>
    </lineage>
</organism>
<evidence type="ECO:0000313" key="7">
    <source>
        <dbReference type="EMBL" id="KAK7467236.1"/>
    </source>
</evidence>
<dbReference type="PANTHER" id="PTHR16684:SF11">
    <property type="entry name" value="CENTROMERE PROTEIN C"/>
    <property type="match status" value="1"/>
</dbReference>
<feature type="compositionally biased region" description="Pro residues" evidence="5">
    <location>
        <begin position="228"/>
        <end position="241"/>
    </location>
</feature>
<feature type="compositionally biased region" description="Basic residues" evidence="5">
    <location>
        <begin position="547"/>
        <end position="556"/>
    </location>
</feature>
<keyword evidence="4" id="KW-0539">Nucleus</keyword>
<dbReference type="CDD" id="cd06993">
    <property type="entry name" value="cupin_CENP-C_C"/>
    <property type="match status" value="1"/>
</dbReference>
<feature type="domain" description="Mif2/CENP-C cupin" evidence="6">
    <location>
        <begin position="427"/>
        <end position="510"/>
    </location>
</feature>
<gene>
    <name evidence="7" type="primary">MIF2_1</name>
    <name evidence="7" type="ORF">VKT23_004294</name>
</gene>
<reference evidence="7 8" key="1">
    <citation type="submission" date="2024-01" db="EMBL/GenBank/DDBJ databases">
        <title>A draft genome for the cacao thread blight pathogen Marasmiellus scandens.</title>
        <authorList>
            <person name="Baruah I.K."/>
            <person name="Leung J."/>
            <person name="Bukari Y."/>
            <person name="Amoako-Attah I."/>
            <person name="Meinhardt L.W."/>
            <person name="Bailey B.A."/>
            <person name="Cohen S.P."/>
        </authorList>
    </citation>
    <scope>NUCLEOTIDE SEQUENCE [LARGE SCALE GENOMIC DNA]</scope>
    <source>
        <strain evidence="7 8">GH-19</strain>
    </source>
</reference>
<proteinExistence type="inferred from homology"/>
<evidence type="ECO:0000256" key="2">
    <source>
        <dbReference type="ARBA" id="ARBA00010291"/>
    </source>
</evidence>
<evidence type="ECO:0000313" key="8">
    <source>
        <dbReference type="Proteomes" id="UP001498398"/>
    </source>
</evidence>
<dbReference type="InterPro" id="IPR028386">
    <property type="entry name" value="CENP-C/Mif2/cnp3"/>
</dbReference>
<comment type="subcellular location">
    <subcellularLocation>
        <location evidence="1">Nucleus</location>
    </subcellularLocation>
</comment>
<feature type="compositionally biased region" description="Acidic residues" evidence="5">
    <location>
        <begin position="245"/>
        <end position="268"/>
    </location>
</feature>
<dbReference type="InterPro" id="IPR011051">
    <property type="entry name" value="RmlC_Cupin_sf"/>
</dbReference>
<feature type="region of interest" description="Disordered" evidence="5">
    <location>
        <begin position="351"/>
        <end position="389"/>
    </location>
</feature>
<keyword evidence="8" id="KW-1185">Reference proteome</keyword>
<protein>
    <submittedName>
        <fullName evidence="7">Mitotic fidelity of chromosome transmission-related protein</fullName>
    </submittedName>
</protein>
<evidence type="ECO:0000256" key="5">
    <source>
        <dbReference type="SAM" id="MobiDB-lite"/>
    </source>
</evidence>
<comment type="similarity">
    <text evidence="2">Belongs to the CENP-C/MIF2 family.</text>
</comment>
<evidence type="ECO:0000256" key="1">
    <source>
        <dbReference type="ARBA" id="ARBA00004123"/>
    </source>
</evidence>